<evidence type="ECO:0000256" key="5">
    <source>
        <dbReference type="ARBA" id="ARBA00023170"/>
    </source>
</evidence>
<evidence type="ECO:0000256" key="1">
    <source>
        <dbReference type="ARBA" id="ARBA00004141"/>
    </source>
</evidence>
<evidence type="ECO:0000256" key="3">
    <source>
        <dbReference type="ARBA" id="ARBA00022989"/>
    </source>
</evidence>
<comment type="subcellular location">
    <subcellularLocation>
        <location evidence="1">Membrane</location>
        <topology evidence="1">Multi-pass membrane protein</topology>
    </subcellularLocation>
</comment>
<dbReference type="GO" id="GO:0004930">
    <property type="term" value="F:G protein-coupled receptor activity"/>
    <property type="evidence" value="ECO:0007669"/>
    <property type="project" value="InterPro"/>
</dbReference>
<dbReference type="Pfam" id="PF01094">
    <property type="entry name" value="ANF_receptor"/>
    <property type="match status" value="1"/>
</dbReference>
<evidence type="ECO:0000256" key="6">
    <source>
        <dbReference type="ARBA" id="ARBA00023180"/>
    </source>
</evidence>
<dbReference type="Gene3D" id="3.40.50.2300">
    <property type="match status" value="1"/>
</dbReference>
<gene>
    <name evidence="8" type="ORF">D0Y65_030905</name>
</gene>
<keyword evidence="5 8" id="KW-0675">Receptor</keyword>
<evidence type="ECO:0000256" key="2">
    <source>
        <dbReference type="ARBA" id="ARBA00022692"/>
    </source>
</evidence>
<reference evidence="8 9" key="1">
    <citation type="submission" date="2018-09" db="EMBL/GenBank/DDBJ databases">
        <title>A high-quality reference genome of wild soybean provides a powerful tool to mine soybean genomes.</title>
        <authorList>
            <person name="Xie M."/>
            <person name="Chung C.Y.L."/>
            <person name="Li M.-W."/>
            <person name="Wong F.-L."/>
            <person name="Chan T.-F."/>
            <person name="Lam H.-M."/>
        </authorList>
    </citation>
    <scope>NUCLEOTIDE SEQUENCE [LARGE SCALE GENOMIC DNA]</scope>
    <source>
        <strain evidence="9">cv. W05</strain>
        <tissue evidence="8">Hypocotyl of etiolated seedlings</tissue>
    </source>
</reference>
<dbReference type="InterPro" id="IPR000337">
    <property type="entry name" value="GPCR_3"/>
</dbReference>
<sequence>MMQEPISTPSKLLGLGPHLQAMMTSSLSLSTTPPLRNSLSQRRHELHLRGVTSYTSLSLCSLIPGGSRELVYLAFSPTSVNSTVSSRPKVVKFGALFTMGSVIGRLALPAIMAAVKDVNFSTSSLLGIDLQLMDNDVVVVVGPLPSGIAHVISHVVNELHVPLLSFGATDPTVSALQYPYFVRTTQNNYLQMYAIVDFVDYYRSTKVIAIYVDDDNGRNGVSVLGDAMSRKRAKISYKAVFPPGATKSDISDLLNEVNLVESRVYVLHVNPDHGLAIFSIAKRLRMMDSGYV</sequence>
<evidence type="ECO:0000259" key="7">
    <source>
        <dbReference type="Pfam" id="PF01094"/>
    </source>
</evidence>
<dbReference type="InterPro" id="IPR028082">
    <property type="entry name" value="Peripla_BP_I"/>
</dbReference>
<keyword evidence="4" id="KW-0472">Membrane</keyword>
<accession>A0A445I678</accession>
<dbReference type="Proteomes" id="UP000289340">
    <property type="component" value="Chromosome 11"/>
</dbReference>
<dbReference type="AlphaFoldDB" id="A0A445I678"/>
<keyword evidence="6" id="KW-0325">Glycoprotein</keyword>
<dbReference type="EMBL" id="QZWG01000011">
    <property type="protein sequence ID" value="RZB81398.1"/>
    <property type="molecule type" value="Genomic_DNA"/>
</dbReference>
<dbReference type="GO" id="GO:0016020">
    <property type="term" value="C:membrane"/>
    <property type="evidence" value="ECO:0007669"/>
    <property type="project" value="UniProtKB-SubCell"/>
</dbReference>
<feature type="domain" description="Receptor ligand binding region" evidence="7">
    <location>
        <begin position="130"/>
        <end position="292"/>
    </location>
</feature>
<name>A0A445I678_GLYSO</name>
<dbReference type="PANTHER" id="PTHR34836">
    <property type="entry name" value="OS06G0188250 PROTEIN"/>
    <property type="match status" value="1"/>
</dbReference>
<proteinExistence type="predicted"/>
<dbReference type="PRINTS" id="PR00248">
    <property type="entry name" value="GPCRMGR"/>
</dbReference>
<keyword evidence="2" id="KW-0812">Transmembrane</keyword>
<keyword evidence="9" id="KW-1185">Reference proteome</keyword>
<comment type="caution">
    <text evidence="8">The sequence shown here is derived from an EMBL/GenBank/DDBJ whole genome shotgun (WGS) entry which is preliminary data.</text>
</comment>
<evidence type="ECO:0000256" key="4">
    <source>
        <dbReference type="ARBA" id="ARBA00023136"/>
    </source>
</evidence>
<keyword evidence="3" id="KW-1133">Transmembrane helix</keyword>
<dbReference type="InterPro" id="IPR001828">
    <property type="entry name" value="ANF_lig-bd_rcpt"/>
</dbReference>
<dbReference type="PANTHER" id="PTHR34836:SF7">
    <property type="entry name" value="RECEPTOR LIGAND BINDING REGION DOMAIN-CONTAINING PROTEIN"/>
    <property type="match status" value="1"/>
</dbReference>
<evidence type="ECO:0000313" key="8">
    <source>
        <dbReference type="EMBL" id="RZB81398.1"/>
    </source>
</evidence>
<dbReference type="InterPro" id="IPR015683">
    <property type="entry name" value="Ionotropic_Glu_rcpt"/>
</dbReference>
<organism evidence="8 9">
    <name type="scientific">Glycine soja</name>
    <name type="common">Wild soybean</name>
    <dbReference type="NCBI Taxonomy" id="3848"/>
    <lineage>
        <taxon>Eukaryota</taxon>
        <taxon>Viridiplantae</taxon>
        <taxon>Streptophyta</taxon>
        <taxon>Embryophyta</taxon>
        <taxon>Tracheophyta</taxon>
        <taxon>Spermatophyta</taxon>
        <taxon>Magnoliopsida</taxon>
        <taxon>eudicotyledons</taxon>
        <taxon>Gunneridae</taxon>
        <taxon>Pentapetalae</taxon>
        <taxon>rosids</taxon>
        <taxon>fabids</taxon>
        <taxon>Fabales</taxon>
        <taxon>Fabaceae</taxon>
        <taxon>Papilionoideae</taxon>
        <taxon>50 kb inversion clade</taxon>
        <taxon>NPAAA clade</taxon>
        <taxon>indigoferoid/millettioid clade</taxon>
        <taxon>Phaseoleae</taxon>
        <taxon>Glycine</taxon>
        <taxon>Glycine subgen. Soja</taxon>
    </lineage>
</organism>
<protein>
    <submittedName>
        <fullName evidence="8">Glutamate receptor 3.5</fullName>
    </submittedName>
</protein>
<dbReference type="SUPFAM" id="SSF53822">
    <property type="entry name" value="Periplasmic binding protein-like I"/>
    <property type="match status" value="1"/>
</dbReference>
<dbReference type="FunFam" id="3.40.50.2300:FF:000081">
    <property type="entry name" value="Glutamate receptor"/>
    <property type="match status" value="1"/>
</dbReference>
<evidence type="ECO:0000313" key="9">
    <source>
        <dbReference type="Proteomes" id="UP000289340"/>
    </source>
</evidence>